<accession>A0A642EV29</accession>
<sequence length="112" mass="13395">MKCYRREYKNLKFRIMANYATNIFYARTECSKDLNTIEAFLDGTFNGYVNRQNDCIDAEFSSRWEYPEEEISKLIASLANKDKVYIKILSYEFDSDYVSFRIFSQGKWNVKL</sequence>
<dbReference type="EMBL" id="VWEQ01000201">
    <property type="protein sequence ID" value="KAA4740371.1"/>
    <property type="molecule type" value="Genomic_DNA"/>
</dbReference>
<gene>
    <name evidence="1" type="ORF">F3B44_26145</name>
</gene>
<reference evidence="1 2" key="1">
    <citation type="journal article" date="2019" name="Nat. Med.">
        <title>A library of human gut bacterial isolates paired with longitudinal multiomics data enables mechanistic microbiome research.</title>
        <authorList>
            <person name="Poyet M."/>
            <person name="Groussin M."/>
            <person name="Gibbons S.M."/>
            <person name="Avila-Pacheco J."/>
            <person name="Jiang X."/>
            <person name="Kearney S.M."/>
            <person name="Perrotta A.R."/>
            <person name="Berdy B."/>
            <person name="Zhao S."/>
            <person name="Lieberman T.D."/>
            <person name="Swanson P.K."/>
            <person name="Smith M."/>
            <person name="Roesemann S."/>
            <person name="Alexander J.E."/>
            <person name="Rich S.A."/>
            <person name="Livny J."/>
            <person name="Vlamakis H."/>
            <person name="Clish C."/>
            <person name="Bullock K."/>
            <person name="Deik A."/>
            <person name="Scott J."/>
            <person name="Pierce K.A."/>
            <person name="Xavier R.J."/>
            <person name="Alm E.J."/>
        </authorList>
    </citation>
    <scope>NUCLEOTIDE SEQUENCE [LARGE SCALE GENOMIC DNA]</scope>
    <source>
        <strain evidence="1 2">BIOML-A106</strain>
    </source>
</reference>
<evidence type="ECO:0000313" key="1">
    <source>
        <dbReference type="EMBL" id="KAA4740371.1"/>
    </source>
</evidence>
<evidence type="ECO:0000313" key="2">
    <source>
        <dbReference type="Proteomes" id="UP000479773"/>
    </source>
</evidence>
<protein>
    <submittedName>
        <fullName evidence="1">Uncharacterized protein</fullName>
    </submittedName>
</protein>
<comment type="caution">
    <text evidence="1">The sequence shown here is derived from an EMBL/GenBank/DDBJ whole genome shotgun (WGS) entry which is preliminary data.</text>
</comment>
<name>A0A642EV29_BACFG</name>
<organism evidence="1 2">
    <name type="scientific">Bacteroides fragilis</name>
    <dbReference type="NCBI Taxonomy" id="817"/>
    <lineage>
        <taxon>Bacteria</taxon>
        <taxon>Pseudomonadati</taxon>
        <taxon>Bacteroidota</taxon>
        <taxon>Bacteroidia</taxon>
        <taxon>Bacteroidales</taxon>
        <taxon>Bacteroidaceae</taxon>
        <taxon>Bacteroides</taxon>
    </lineage>
</organism>
<proteinExistence type="predicted"/>
<dbReference type="Proteomes" id="UP000479773">
    <property type="component" value="Unassembled WGS sequence"/>
</dbReference>
<dbReference type="AlphaFoldDB" id="A0A642EV29"/>